<dbReference type="PANTHER" id="PTHR40392">
    <property type="entry name" value="2-PHOSPHO-L-LACTATE GUANYLYLTRANSFERASE"/>
    <property type="match status" value="1"/>
</dbReference>
<dbReference type="InterPro" id="IPR002835">
    <property type="entry name" value="CofC"/>
</dbReference>
<dbReference type="EC" id="2.7.7.68" evidence="5"/>
<keyword evidence="3" id="KW-0547">Nucleotide-binding</keyword>
<dbReference type="Gene3D" id="3.90.550.10">
    <property type="entry name" value="Spore Coat Polysaccharide Biosynthesis Protein SpsA, Chain A"/>
    <property type="match status" value="1"/>
</dbReference>
<evidence type="ECO:0000256" key="2">
    <source>
        <dbReference type="ARBA" id="ARBA00022695"/>
    </source>
</evidence>
<evidence type="ECO:0000256" key="4">
    <source>
        <dbReference type="ARBA" id="ARBA00023134"/>
    </source>
</evidence>
<protein>
    <submittedName>
        <fullName evidence="5">2-phospho-L-lactate guanylyltransferase</fullName>
        <ecNumber evidence="5">2.7.7.68</ecNumber>
    </submittedName>
</protein>
<reference evidence="5 6" key="1">
    <citation type="submission" date="2020-07" db="EMBL/GenBank/DDBJ databases">
        <title>Sequencing the genomes of 1000 actinobacteria strains.</title>
        <authorList>
            <person name="Klenk H.-P."/>
        </authorList>
    </citation>
    <scope>NUCLEOTIDE SEQUENCE [LARGE SCALE GENOMIC DNA]</scope>
    <source>
        <strain evidence="5 6">DSM 103833</strain>
    </source>
</reference>
<evidence type="ECO:0000256" key="1">
    <source>
        <dbReference type="ARBA" id="ARBA00022679"/>
    </source>
</evidence>
<name>A0A853C008_9ACTN</name>
<dbReference type="AlphaFoldDB" id="A0A853C008"/>
<dbReference type="SUPFAM" id="SSF53448">
    <property type="entry name" value="Nucleotide-diphospho-sugar transferases"/>
    <property type="match status" value="1"/>
</dbReference>
<comment type="caution">
    <text evidence="5">The sequence shown here is derived from an EMBL/GenBank/DDBJ whole genome shotgun (WGS) entry which is preliminary data.</text>
</comment>
<organism evidence="5 6">
    <name type="scientific">Nocardioides thalensis</name>
    <dbReference type="NCBI Taxonomy" id="1914755"/>
    <lineage>
        <taxon>Bacteria</taxon>
        <taxon>Bacillati</taxon>
        <taxon>Actinomycetota</taxon>
        <taxon>Actinomycetes</taxon>
        <taxon>Propionibacteriales</taxon>
        <taxon>Nocardioidaceae</taxon>
        <taxon>Nocardioides</taxon>
    </lineage>
</organism>
<keyword evidence="1 5" id="KW-0808">Transferase</keyword>
<dbReference type="RefSeq" id="WP_179667278.1">
    <property type="nucleotide sequence ID" value="NZ_JACCFP010000001.1"/>
</dbReference>
<keyword evidence="4" id="KW-0342">GTP-binding</keyword>
<dbReference type="InterPro" id="IPR029044">
    <property type="entry name" value="Nucleotide-diphossugar_trans"/>
</dbReference>
<dbReference type="PANTHER" id="PTHR40392:SF1">
    <property type="entry name" value="2-PHOSPHO-L-LACTATE GUANYLYLTRANSFERASE"/>
    <property type="match status" value="1"/>
</dbReference>
<sequence>MSAAGTGFVVVVPVKSPGVGKSRLGDLDGIDRSLLAAAFATDTVAACLHTDGVVGVLVVTEDAGLAATLTALGADTCGDGPVPGLNPALRHGAAVAAGRWPDAVPVALLADLPALRTEDLAAALAQIAGRARDAASYVVDADGTGTTLYAAPHDAFDPRFGVDSAAAHAAAGGVAIEGELLTLRRDVDDVGALWAAAELGVGTATRTLLGGRTQPRV</sequence>
<dbReference type="GO" id="GO:0043814">
    <property type="term" value="F:phospholactate guanylyltransferase activity"/>
    <property type="evidence" value="ECO:0007669"/>
    <property type="project" value="UniProtKB-EC"/>
</dbReference>
<accession>A0A853C008</accession>
<proteinExistence type="predicted"/>
<evidence type="ECO:0000313" key="6">
    <source>
        <dbReference type="Proteomes" id="UP000530424"/>
    </source>
</evidence>
<evidence type="ECO:0000256" key="3">
    <source>
        <dbReference type="ARBA" id="ARBA00022741"/>
    </source>
</evidence>
<evidence type="ECO:0000313" key="5">
    <source>
        <dbReference type="EMBL" id="NYJ00729.1"/>
    </source>
</evidence>
<keyword evidence="2 5" id="KW-0548">Nucleotidyltransferase</keyword>
<keyword evidence="6" id="KW-1185">Reference proteome</keyword>
<gene>
    <name evidence="5" type="ORF">HNR19_001427</name>
</gene>
<dbReference type="EMBL" id="JACCFP010000001">
    <property type="protein sequence ID" value="NYJ00729.1"/>
    <property type="molecule type" value="Genomic_DNA"/>
</dbReference>
<dbReference type="GO" id="GO:0005525">
    <property type="term" value="F:GTP binding"/>
    <property type="evidence" value="ECO:0007669"/>
    <property type="project" value="UniProtKB-KW"/>
</dbReference>
<dbReference type="Proteomes" id="UP000530424">
    <property type="component" value="Unassembled WGS sequence"/>
</dbReference>